<dbReference type="SUPFAM" id="SSF57850">
    <property type="entry name" value="RING/U-box"/>
    <property type="match status" value="1"/>
</dbReference>
<comment type="caution">
    <text evidence="8">The sequence shown here is derived from an EMBL/GenBank/DDBJ whole genome shotgun (WGS) entry which is preliminary data.</text>
</comment>
<dbReference type="PANTHER" id="PTHR15439">
    <property type="entry name" value="RETINOBLASTOMA-BINDING PROTEIN 6"/>
    <property type="match status" value="1"/>
</dbReference>
<feature type="compositionally biased region" description="Basic and acidic residues" evidence="6">
    <location>
        <begin position="731"/>
        <end position="741"/>
    </location>
</feature>
<sequence>MEVFKVFYKFMSAKDYDSLAIDWHYTTVSDVKQAVLQKKCSGKRNKAYYDRLMLFNADTGEEYLDGDTLIEKNTSLVIRRAPRFSCLPILVNPPAQLEESESDEEEDVRANYESIYDGPSVSFCPTESEWIEFWNDLSPSTVLVPAKPARSKKAKERKMKDLTDTPALDSQQCVNSTNSYGAGRDYRHGGMGGRSGGRGFGQGGLSDKIKPPPGYICHRCKVPGHFIQHCPTNGDPTFDIKRTMASSDGSYALPGGGTPSEGTSQKSIQGMPSTRSVAKIPAELYCPLCRAVMKDAVLASKCCFKSFCDKCIRDYIISKSLCICGAVNVLPADLLPNKTLRDTIVRYLKSTNINEANDGSMTVAKVIEASEAVRRCTREPGSQMCPLLSDEEMQQMPISEEVEKKKKLADMQPRLQQDCGYMPVESSVSIPYWNGNHMQPKFDGFGRPYCGQMPFMGYGLGPTSISLWAAYYHNPFGAQVHTMPMPPQSDLTKFGTGSGGGGAPSVTSTGEFSARKTTTRQKRDHDKSRGNMKVYSDREFSRDMIRNEDDASVKSDNTLSLECSTHNLELTRTLQEEEQPHQPLKKERQYHHRSESELVSASRSPILPVYLPSQHFKSSTLETISDRKRKSSVLARITFPEVESPVFRKRKLANSSPPEFGLSNHRSHNMTSNGYRENQRDTPAAVVKNNCNYADGDIYELRDDRNLKRRPSRYESSPGPAMVKGRHSSTGRREKGVIAAS</sequence>
<dbReference type="SMART" id="SM01180">
    <property type="entry name" value="DWNN"/>
    <property type="match status" value="1"/>
</dbReference>
<dbReference type="GO" id="GO:0005634">
    <property type="term" value="C:nucleus"/>
    <property type="evidence" value="ECO:0007669"/>
    <property type="project" value="UniProtKB-SubCell"/>
</dbReference>
<keyword evidence="3" id="KW-0863">Zinc-finger</keyword>
<dbReference type="Gene3D" id="4.10.60.10">
    <property type="entry name" value="Zinc finger, CCHC-type"/>
    <property type="match status" value="1"/>
</dbReference>
<evidence type="ECO:0000256" key="4">
    <source>
        <dbReference type="ARBA" id="ARBA00022833"/>
    </source>
</evidence>
<dbReference type="AlphaFoldDB" id="A0A6L5B975"/>
<gene>
    <name evidence="8" type="ORF">AG4045_002616</name>
</gene>
<dbReference type="InterPro" id="IPR033489">
    <property type="entry name" value="RBBP6"/>
</dbReference>
<dbReference type="Pfam" id="PF13696">
    <property type="entry name" value="zf-CCHC_2"/>
    <property type="match status" value="1"/>
</dbReference>
<comment type="subcellular location">
    <subcellularLocation>
        <location evidence="1">Nucleus</location>
    </subcellularLocation>
</comment>
<evidence type="ECO:0000313" key="8">
    <source>
        <dbReference type="EMBL" id="KAF1002110.1"/>
    </source>
</evidence>
<accession>A0A6L5B975</accession>
<dbReference type="EMBL" id="WRXP01001669">
    <property type="protein sequence ID" value="KAF1002110.1"/>
    <property type="molecule type" value="Genomic_DNA"/>
</dbReference>
<dbReference type="Gene3D" id="3.10.20.90">
    <property type="entry name" value="Phosphatidylinositol 3-kinase Catalytic Subunit, Chain A, domain 1"/>
    <property type="match status" value="1"/>
</dbReference>
<feature type="region of interest" description="Disordered" evidence="6">
    <location>
        <begin position="493"/>
        <end position="531"/>
    </location>
</feature>
<dbReference type="InterPro" id="IPR025829">
    <property type="entry name" value="Zn_knuckle_CX2CX3GHX4C"/>
</dbReference>
<dbReference type="GO" id="GO:0061630">
    <property type="term" value="F:ubiquitin protein ligase activity"/>
    <property type="evidence" value="ECO:0007669"/>
    <property type="project" value="InterPro"/>
</dbReference>
<keyword evidence="5" id="KW-0539">Nucleus</keyword>
<keyword evidence="4" id="KW-0862">Zinc</keyword>
<dbReference type="Gene3D" id="3.30.40.10">
    <property type="entry name" value="Zinc/RING finger domain, C3HC4 (zinc finger)"/>
    <property type="match status" value="1"/>
</dbReference>
<evidence type="ECO:0000259" key="7">
    <source>
        <dbReference type="PROSITE" id="PS51282"/>
    </source>
</evidence>
<feature type="compositionally biased region" description="Basic and acidic residues" evidence="6">
    <location>
        <begin position="574"/>
        <end position="596"/>
    </location>
</feature>
<dbReference type="InterPro" id="IPR014891">
    <property type="entry name" value="DWNN_domain"/>
</dbReference>
<dbReference type="GO" id="GO:0008270">
    <property type="term" value="F:zinc ion binding"/>
    <property type="evidence" value="ECO:0007669"/>
    <property type="project" value="UniProtKB-KW"/>
</dbReference>
<feature type="compositionally biased region" description="Basic and acidic residues" evidence="6">
    <location>
        <begin position="521"/>
        <end position="531"/>
    </location>
</feature>
<feature type="region of interest" description="Disordered" evidence="6">
    <location>
        <begin position="249"/>
        <end position="271"/>
    </location>
</feature>
<evidence type="ECO:0000256" key="1">
    <source>
        <dbReference type="ARBA" id="ARBA00004123"/>
    </source>
</evidence>
<evidence type="ECO:0000256" key="5">
    <source>
        <dbReference type="ARBA" id="ARBA00023242"/>
    </source>
</evidence>
<evidence type="ECO:0000256" key="3">
    <source>
        <dbReference type="ARBA" id="ARBA00022771"/>
    </source>
</evidence>
<evidence type="ECO:0000256" key="6">
    <source>
        <dbReference type="SAM" id="MobiDB-lite"/>
    </source>
</evidence>
<dbReference type="GO" id="GO:0016567">
    <property type="term" value="P:protein ubiquitination"/>
    <property type="evidence" value="ECO:0007669"/>
    <property type="project" value="InterPro"/>
</dbReference>
<dbReference type="CDD" id="cd16620">
    <property type="entry name" value="vRING-HC-C4C4_RBBP6"/>
    <property type="match status" value="1"/>
</dbReference>
<dbReference type="Pfam" id="PF08783">
    <property type="entry name" value="DWNN"/>
    <property type="match status" value="1"/>
</dbReference>
<dbReference type="GO" id="GO:0006397">
    <property type="term" value="P:mRNA processing"/>
    <property type="evidence" value="ECO:0007669"/>
    <property type="project" value="InterPro"/>
</dbReference>
<organism evidence="8 9">
    <name type="scientific">Apium graveolens</name>
    <name type="common">Celery</name>
    <dbReference type="NCBI Taxonomy" id="4045"/>
    <lineage>
        <taxon>Eukaryota</taxon>
        <taxon>Viridiplantae</taxon>
        <taxon>Streptophyta</taxon>
        <taxon>Embryophyta</taxon>
        <taxon>Tracheophyta</taxon>
        <taxon>Spermatophyta</taxon>
        <taxon>Magnoliopsida</taxon>
        <taxon>eudicotyledons</taxon>
        <taxon>Gunneridae</taxon>
        <taxon>Pentapetalae</taxon>
        <taxon>asterids</taxon>
        <taxon>campanulids</taxon>
        <taxon>Apiales</taxon>
        <taxon>Apiaceae</taxon>
        <taxon>Apioideae</taxon>
        <taxon>apioid superclade</taxon>
        <taxon>Apieae</taxon>
        <taxon>Apium</taxon>
    </lineage>
</organism>
<feature type="region of interest" description="Disordered" evidence="6">
    <location>
        <begin position="698"/>
        <end position="741"/>
    </location>
</feature>
<proteinExistence type="predicted"/>
<feature type="domain" description="DWNN" evidence="7">
    <location>
        <begin position="6"/>
        <end position="82"/>
    </location>
</feature>
<name>A0A6L5B975_APIGR</name>
<dbReference type="PANTHER" id="PTHR15439:SF0">
    <property type="entry name" value="CELL DIVISION CYCLE AND APOPTOSIS REGULATOR PROTEIN 1-RELATED"/>
    <property type="match status" value="1"/>
</dbReference>
<dbReference type="InterPro" id="IPR013083">
    <property type="entry name" value="Znf_RING/FYVE/PHD"/>
</dbReference>
<feature type="region of interest" description="Disordered" evidence="6">
    <location>
        <begin position="573"/>
        <end position="599"/>
    </location>
</feature>
<evidence type="ECO:0000313" key="9">
    <source>
        <dbReference type="Proteomes" id="UP000593563"/>
    </source>
</evidence>
<keyword evidence="2" id="KW-0479">Metal-binding</keyword>
<dbReference type="Proteomes" id="UP000593563">
    <property type="component" value="Unassembled WGS sequence"/>
</dbReference>
<keyword evidence="9" id="KW-1185">Reference proteome</keyword>
<feature type="region of interest" description="Disordered" evidence="6">
    <location>
        <begin position="653"/>
        <end position="679"/>
    </location>
</feature>
<evidence type="ECO:0000256" key="2">
    <source>
        <dbReference type="ARBA" id="ARBA00022723"/>
    </source>
</evidence>
<feature type="non-terminal residue" evidence="8">
    <location>
        <position position="741"/>
    </location>
</feature>
<reference evidence="8" key="1">
    <citation type="submission" date="2020-01" db="EMBL/GenBank/DDBJ databases">
        <title>The Celery Genome Sequence Reveals Sequential Paleo-tetraploidization, Resistance Gene Elimination, Karyotype Evolution, and Functional Innovation in Apiales.</title>
        <authorList>
            <person name="Song X."/>
        </authorList>
    </citation>
    <scope>NUCLEOTIDE SEQUENCE</scope>
    <source>
        <tissue evidence="8">Leaf</tissue>
    </source>
</reference>
<feature type="compositionally biased region" description="Polar residues" evidence="6">
    <location>
        <begin position="260"/>
        <end position="271"/>
    </location>
</feature>
<dbReference type="GO" id="GO:0006511">
    <property type="term" value="P:ubiquitin-dependent protein catabolic process"/>
    <property type="evidence" value="ECO:0007669"/>
    <property type="project" value="TreeGrafter"/>
</dbReference>
<dbReference type="PROSITE" id="PS51282">
    <property type="entry name" value="DWNN"/>
    <property type="match status" value="1"/>
</dbReference>
<protein>
    <recommendedName>
        <fullName evidence="7">DWNN domain-containing protein</fullName>
    </recommendedName>
</protein>